<dbReference type="Pfam" id="PF00656">
    <property type="entry name" value="Peptidase_C14"/>
    <property type="match status" value="1"/>
</dbReference>
<dbReference type="Gene3D" id="1.25.40.10">
    <property type="entry name" value="Tetratricopeptide repeat domain"/>
    <property type="match status" value="1"/>
</dbReference>
<organism evidence="3 4">
    <name type="scientific">Pseudomarimonas arenosa</name>
    <dbReference type="NCBI Taxonomy" id="2774145"/>
    <lineage>
        <taxon>Bacteria</taxon>
        <taxon>Pseudomonadati</taxon>
        <taxon>Pseudomonadota</taxon>
        <taxon>Gammaproteobacteria</taxon>
        <taxon>Lysobacterales</taxon>
        <taxon>Lysobacteraceae</taxon>
        <taxon>Pseudomarimonas</taxon>
    </lineage>
</organism>
<dbReference type="SUPFAM" id="SSF81901">
    <property type="entry name" value="HCP-like"/>
    <property type="match status" value="1"/>
</dbReference>
<dbReference type="InterPro" id="IPR006597">
    <property type="entry name" value="Sel1-like"/>
</dbReference>
<dbReference type="RefSeq" id="WP_192030965.1">
    <property type="nucleotide sequence ID" value="NZ_JACYTR010000055.1"/>
</dbReference>
<dbReference type="SMART" id="SM00671">
    <property type="entry name" value="SEL1"/>
    <property type="match status" value="2"/>
</dbReference>
<dbReference type="Proteomes" id="UP000613768">
    <property type="component" value="Unassembled WGS sequence"/>
</dbReference>
<dbReference type="PANTHER" id="PTHR11102:SF160">
    <property type="entry name" value="ERAD-ASSOCIATED E3 UBIQUITIN-PROTEIN LIGASE COMPONENT HRD3"/>
    <property type="match status" value="1"/>
</dbReference>
<gene>
    <name evidence="3" type="ORF">IFO71_17520</name>
</gene>
<dbReference type="PANTHER" id="PTHR11102">
    <property type="entry name" value="SEL-1-LIKE PROTEIN"/>
    <property type="match status" value="1"/>
</dbReference>
<feature type="domain" description="Peptidase C14 caspase" evidence="2">
    <location>
        <begin position="409"/>
        <end position="629"/>
    </location>
</feature>
<dbReference type="AlphaFoldDB" id="A0AAW3ZTX2"/>
<evidence type="ECO:0000259" key="2">
    <source>
        <dbReference type="Pfam" id="PF00656"/>
    </source>
</evidence>
<feature type="coiled-coil region" evidence="1">
    <location>
        <begin position="174"/>
        <end position="236"/>
    </location>
</feature>
<keyword evidence="1" id="KW-0175">Coiled coil</keyword>
<dbReference type="InterPro" id="IPR050767">
    <property type="entry name" value="Sel1_AlgK"/>
</dbReference>
<comment type="caution">
    <text evidence="3">The sequence shown here is derived from an EMBL/GenBank/DDBJ whole genome shotgun (WGS) entry which is preliminary data.</text>
</comment>
<keyword evidence="4" id="KW-1185">Reference proteome</keyword>
<dbReference type="InterPro" id="IPR029030">
    <property type="entry name" value="Caspase-like_dom_sf"/>
</dbReference>
<dbReference type="GO" id="GO:0004197">
    <property type="term" value="F:cysteine-type endopeptidase activity"/>
    <property type="evidence" value="ECO:0007669"/>
    <property type="project" value="InterPro"/>
</dbReference>
<dbReference type="Gene3D" id="3.40.50.1460">
    <property type="match status" value="1"/>
</dbReference>
<proteinExistence type="predicted"/>
<dbReference type="SUPFAM" id="SSF52129">
    <property type="entry name" value="Caspase-like"/>
    <property type="match status" value="1"/>
</dbReference>
<evidence type="ECO:0000256" key="1">
    <source>
        <dbReference type="SAM" id="Coils"/>
    </source>
</evidence>
<dbReference type="EMBL" id="JACYTR010000055">
    <property type="protein sequence ID" value="MBD8527546.1"/>
    <property type="molecule type" value="Genomic_DNA"/>
</dbReference>
<dbReference type="InterPro" id="IPR011990">
    <property type="entry name" value="TPR-like_helical_dom_sf"/>
</dbReference>
<reference evidence="3 4" key="1">
    <citation type="submission" date="2020-09" db="EMBL/GenBank/DDBJ databases">
        <title>Pseudoxanthomonas sp. CAU 1598 isolated from sand of Yaerae Beach.</title>
        <authorList>
            <person name="Kim W."/>
        </authorList>
    </citation>
    <scope>NUCLEOTIDE SEQUENCE [LARGE SCALE GENOMIC DNA]</scope>
    <source>
        <strain evidence="3 4">CAU 1598</strain>
    </source>
</reference>
<dbReference type="GO" id="GO:0006508">
    <property type="term" value="P:proteolysis"/>
    <property type="evidence" value="ECO:0007669"/>
    <property type="project" value="InterPro"/>
</dbReference>
<dbReference type="InterPro" id="IPR011600">
    <property type="entry name" value="Pept_C14_caspase"/>
</dbReference>
<evidence type="ECO:0000313" key="4">
    <source>
        <dbReference type="Proteomes" id="UP000613768"/>
    </source>
</evidence>
<accession>A0AAW3ZTX2</accession>
<protein>
    <submittedName>
        <fullName evidence="3">Caspase family protein</fullName>
    </submittedName>
</protein>
<dbReference type="Pfam" id="PF08238">
    <property type="entry name" value="Sel1"/>
    <property type="match status" value="2"/>
</dbReference>
<sequence>MLMVGGAGVGNVHASREAFPTQAEDVLVVDCLLPGQVRRVGKIKSFLSQRRPARLSQFECAYRGGEFVDFDRANLQTAVSVWQQTAELGDADAMNILGEAYAKGMGVPPDYDNARNWFERAAAAGSRKALQNLGHLYENGLGVEADRTRALEYFRQALGERGESLVYSSDAVNAQALRDELEQLRLSSQQQKAELQALKQQAESGEAELGEARAALRKLRAEYQQLKERTGGEQQAEIQGVWRILEEQLRQQEADILTKQGEIERLRQGIDARQNPAPYVQLGPELALTLERPEILPARGRPVAFVAEGQRSFELRGSVTPASAAQSLSIDGVAVALREDGTFNTLLNLDMPQRSVAVIATSQSGGETRAEFLLMKAERSAVQGPGSAGQERVPRPKPAILRTTQYRGLLIAVSGYRHYPPLPTPRADVELLAGVLRERFNFDLRIVTDPTRLDMLLALHEFRQSMGANDAGLLYFAGHGEIDAEQRGYWIPSDASPDDRKSWIANGVITDILAVSEARHILVMADSCYSGTLTRVSVPVLTEQLSAQEWNDWASLSAQGKSRLALTSGGLRPVPEQSDQSVSTFVRSVVDVLRETPGTIEAQRLYRAVSSRLAGSPSAQAFAQKPELSPLQFAGHEGGEIFLVPR</sequence>
<name>A0AAW3ZTX2_9GAMM</name>
<evidence type="ECO:0000313" key="3">
    <source>
        <dbReference type="EMBL" id="MBD8527546.1"/>
    </source>
</evidence>